<dbReference type="InterPro" id="IPR036291">
    <property type="entry name" value="NAD(P)-bd_dom_sf"/>
</dbReference>
<dbReference type="PRINTS" id="PR00081">
    <property type="entry name" value="GDHRDH"/>
</dbReference>
<dbReference type="GO" id="GO:0006633">
    <property type="term" value="P:fatty acid biosynthetic process"/>
    <property type="evidence" value="ECO:0007669"/>
    <property type="project" value="TreeGrafter"/>
</dbReference>
<evidence type="ECO:0000313" key="4">
    <source>
        <dbReference type="EMBL" id="HHE54452.1"/>
    </source>
</evidence>
<evidence type="ECO:0000256" key="1">
    <source>
        <dbReference type="ARBA" id="ARBA00006484"/>
    </source>
</evidence>
<comment type="caution">
    <text evidence="4">The sequence shown here is derived from an EMBL/GenBank/DDBJ whole genome shotgun (WGS) entry which is preliminary data.</text>
</comment>
<proteinExistence type="inferred from homology"/>
<dbReference type="PRINTS" id="PR00080">
    <property type="entry name" value="SDRFAMILY"/>
</dbReference>
<dbReference type="InterPro" id="IPR057326">
    <property type="entry name" value="KR_dom"/>
</dbReference>
<dbReference type="Pfam" id="PF13561">
    <property type="entry name" value="adh_short_C2"/>
    <property type="match status" value="1"/>
</dbReference>
<dbReference type="NCBIfam" id="NF005559">
    <property type="entry name" value="PRK07231.1"/>
    <property type="match status" value="1"/>
</dbReference>
<dbReference type="GO" id="GO:0016616">
    <property type="term" value="F:oxidoreductase activity, acting on the CH-OH group of donors, NAD or NADP as acceptor"/>
    <property type="evidence" value="ECO:0007669"/>
    <property type="project" value="TreeGrafter"/>
</dbReference>
<dbReference type="GO" id="GO:0048038">
    <property type="term" value="F:quinone binding"/>
    <property type="evidence" value="ECO:0007669"/>
    <property type="project" value="TreeGrafter"/>
</dbReference>
<protein>
    <submittedName>
        <fullName evidence="4">3-oxoacyl-ACP reductase FabG</fullName>
    </submittedName>
</protein>
<feature type="domain" description="Ketoreductase" evidence="3">
    <location>
        <begin position="7"/>
        <end position="189"/>
    </location>
</feature>
<reference evidence="4" key="1">
    <citation type="journal article" date="2020" name="mSystems">
        <title>Genome- and Community-Level Interaction Insights into Carbon Utilization and Element Cycling Functions of Hydrothermarchaeota in Hydrothermal Sediment.</title>
        <authorList>
            <person name="Zhou Z."/>
            <person name="Liu Y."/>
            <person name="Xu W."/>
            <person name="Pan J."/>
            <person name="Luo Z.H."/>
            <person name="Li M."/>
        </authorList>
    </citation>
    <scope>NUCLEOTIDE SEQUENCE [LARGE SCALE GENOMIC DNA]</scope>
    <source>
        <strain evidence="4">HyVt-76</strain>
    </source>
</reference>
<evidence type="ECO:0000259" key="3">
    <source>
        <dbReference type="SMART" id="SM00822"/>
    </source>
</evidence>
<dbReference type="PROSITE" id="PS00061">
    <property type="entry name" value="ADH_SHORT"/>
    <property type="match status" value="1"/>
</dbReference>
<name>A0A7V5H2H4_CALAY</name>
<dbReference type="AlphaFoldDB" id="A0A7V5H2H4"/>
<dbReference type="SMART" id="SM00822">
    <property type="entry name" value="PKS_KR"/>
    <property type="match status" value="1"/>
</dbReference>
<dbReference type="InterPro" id="IPR020904">
    <property type="entry name" value="Sc_DH/Rdtase_CS"/>
</dbReference>
<dbReference type="EMBL" id="DRTD01000121">
    <property type="protein sequence ID" value="HHE54452.1"/>
    <property type="molecule type" value="Genomic_DNA"/>
</dbReference>
<dbReference type="NCBIfam" id="NF009466">
    <property type="entry name" value="PRK12826.1-2"/>
    <property type="match status" value="1"/>
</dbReference>
<dbReference type="CDD" id="cd05233">
    <property type="entry name" value="SDR_c"/>
    <property type="match status" value="1"/>
</dbReference>
<dbReference type="FunFam" id="3.40.50.720:FF:000084">
    <property type="entry name" value="Short-chain dehydrogenase reductase"/>
    <property type="match status" value="1"/>
</dbReference>
<dbReference type="PANTHER" id="PTHR42760:SF133">
    <property type="entry name" value="3-OXOACYL-[ACYL-CARRIER-PROTEIN] REDUCTASE"/>
    <property type="match status" value="1"/>
</dbReference>
<gene>
    <name evidence="4" type="ORF">ENL21_01630</name>
</gene>
<evidence type="ECO:0000256" key="2">
    <source>
        <dbReference type="ARBA" id="ARBA00023002"/>
    </source>
</evidence>
<dbReference type="InterPro" id="IPR002347">
    <property type="entry name" value="SDR_fam"/>
</dbReference>
<accession>A0A7V5H2H4</accession>
<sequence>MISFEGKNVIVTGGSRGIGAAIVRMFSKLGAGVAFNYNKNLHSAEKLSEEIKKFGAEVFFNECDVRDYREVQSFVRNVAEKFDHIDILVNNAGIWEYGPIDQMSVDNWRKTMQTNLDGVFHFTKLVIKHMLKHDIKGHIINISSTAGQRGEPFYSHYAASKGALISFTKSLAAELGPKGIHVNCVAPGWVKTDMTQKTMEEQENEIAKNIPLGFVGTADDIAGPVIFLASNLARYINGEVLNVNGGNVLCG</sequence>
<dbReference type="PANTHER" id="PTHR42760">
    <property type="entry name" value="SHORT-CHAIN DEHYDROGENASES/REDUCTASES FAMILY MEMBER"/>
    <property type="match status" value="1"/>
</dbReference>
<dbReference type="SUPFAM" id="SSF51735">
    <property type="entry name" value="NAD(P)-binding Rossmann-fold domains"/>
    <property type="match status" value="1"/>
</dbReference>
<keyword evidence="2" id="KW-0560">Oxidoreductase</keyword>
<comment type="similarity">
    <text evidence="1">Belongs to the short-chain dehydrogenases/reductases (SDR) family.</text>
</comment>
<organism evidence="4">
    <name type="scientific">Caldithrix abyssi</name>
    <dbReference type="NCBI Taxonomy" id="187145"/>
    <lineage>
        <taxon>Bacteria</taxon>
        <taxon>Pseudomonadati</taxon>
        <taxon>Calditrichota</taxon>
        <taxon>Calditrichia</taxon>
        <taxon>Calditrichales</taxon>
        <taxon>Calditrichaceae</taxon>
        <taxon>Caldithrix</taxon>
    </lineage>
</organism>
<dbReference type="Proteomes" id="UP000886111">
    <property type="component" value="Unassembled WGS sequence"/>
</dbReference>
<dbReference type="Gene3D" id="3.40.50.720">
    <property type="entry name" value="NAD(P)-binding Rossmann-like Domain"/>
    <property type="match status" value="1"/>
</dbReference>